<reference evidence="9" key="2">
    <citation type="submission" date="2021-08" db="EMBL/GenBank/DDBJ databases">
        <authorList>
            <person name="Tani A."/>
            <person name="Ola A."/>
            <person name="Ogura Y."/>
            <person name="Katsura K."/>
            <person name="Hayashi T."/>
        </authorList>
    </citation>
    <scope>NUCLEOTIDE SEQUENCE</scope>
    <source>
        <strain evidence="9">DSM 23674</strain>
    </source>
</reference>
<dbReference type="Proteomes" id="UP001055101">
    <property type="component" value="Unassembled WGS sequence"/>
</dbReference>
<evidence type="ECO:0000256" key="6">
    <source>
        <dbReference type="ARBA" id="ARBA00022842"/>
    </source>
</evidence>
<protein>
    <submittedName>
        <fullName evidence="9">Dihydrofolate synthase/folylpolyglutamate synthase</fullName>
    </submittedName>
</protein>
<proteinExistence type="inferred from homology"/>
<evidence type="ECO:0000259" key="8">
    <source>
        <dbReference type="Pfam" id="PF08245"/>
    </source>
</evidence>
<sequence length="441" mass="46444">MDSSDALMARFLALHPRTIDLSLGRIESLLARLNHPERRLPPVIHVAGTNGKGSTIAFMRAILEAGGLAAHVYTSPHLVRFHERIRMGGIGGGTFVPEERLAEAFARCEAANAGDPITVFEITTAAALLLFSESPADVLLLEVGLGGRVDATNVIAEPACAVVTPIGRDHAEYLGDTLESVATEKAGIFKRGCPAVIAAQDYAEADAVLCRHAERVGAVPIIVGKQDFSVHEESGRFVYQDETELFDLPRPKLAGRHQLVNAGTAIAALRAAGFGDLGTPAYEAGLRNVDWPGRLQRLTRGRLADLMPKNSELWLDGGHNADGGRILAAAMADLSERSNVPLVLVVGLLGTKDAEGFLKNFVGLARVLVAVPIPGQLAARPADEVAQIAESVGIATRVAGGTEAALMSLSDIAFEHPPRVLICGSLYLAGAVLEANGTLPA</sequence>
<dbReference type="RefSeq" id="WP_147817027.1">
    <property type="nucleotide sequence ID" value="NZ_BPRA01000017.1"/>
</dbReference>
<evidence type="ECO:0000313" key="10">
    <source>
        <dbReference type="Proteomes" id="UP001055101"/>
    </source>
</evidence>
<dbReference type="InterPro" id="IPR018109">
    <property type="entry name" value="Folylpolyglutamate_synth_CS"/>
</dbReference>
<feature type="domain" description="Mur ligase central" evidence="8">
    <location>
        <begin position="46"/>
        <end position="268"/>
    </location>
</feature>
<dbReference type="PROSITE" id="PS01012">
    <property type="entry name" value="FOLYLPOLYGLU_SYNT_2"/>
    <property type="match status" value="1"/>
</dbReference>
<keyword evidence="6" id="KW-0460">Magnesium</keyword>
<dbReference type="Pfam" id="PF08245">
    <property type="entry name" value="Mur_ligase_M"/>
    <property type="match status" value="1"/>
</dbReference>
<dbReference type="EMBL" id="BPRA01000017">
    <property type="protein sequence ID" value="GJE57117.1"/>
    <property type="molecule type" value="Genomic_DNA"/>
</dbReference>
<dbReference type="Gene3D" id="3.90.190.20">
    <property type="entry name" value="Mur ligase, C-terminal domain"/>
    <property type="match status" value="1"/>
</dbReference>
<dbReference type="PIRSF" id="PIRSF001563">
    <property type="entry name" value="Folylpolyglu_synth"/>
    <property type="match status" value="1"/>
</dbReference>
<dbReference type="SUPFAM" id="SSF53244">
    <property type="entry name" value="MurD-like peptide ligases, peptide-binding domain"/>
    <property type="match status" value="1"/>
</dbReference>
<reference evidence="9" key="1">
    <citation type="journal article" date="2021" name="Front. Microbiol.">
        <title>Comprehensive Comparative Genomics and Phenotyping of Methylobacterium Species.</title>
        <authorList>
            <person name="Alessa O."/>
            <person name="Ogura Y."/>
            <person name="Fujitani Y."/>
            <person name="Takami H."/>
            <person name="Hayashi T."/>
            <person name="Sahin N."/>
            <person name="Tani A."/>
        </authorList>
    </citation>
    <scope>NUCLEOTIDE SEQUENCE</scope>
    <source>
        <strain evidence="9">DSM 23674</strain>
    </source>
</reference>
<dbReference type="InterPro" id="IPR013221">
    <property type="entry name" value="Mur_ligase_cen"/>
</dbReference>
<gene>
    <name evidence="9" type="primary">folC</name>
    <name evidence="9" type="ORF">EKPJFOCH_3628</name>
</gene>
<comment type="caution">
    <text evidence="9">The sequence shown here is derived from an EMBL/GenBank/DDBJ whole genome shotgun (WGS) entry which is preliminary data.</text>
</comment>
<evidence type="ECO:0000256" key="4">
    <source>
        <dbReference type="ARBA" id="ARBA00022741"/>
    </source>
</evidence>
<evidence type="ECO:0000256" key="3">
    <source>
        <dbReference type="ARBA" id="ARBA00022723"/>
    </source>
</evidence>
<organism evidence="9 10">
    <name type="scientific">Methylobacterium thuringiense</name>
    <dbReference type="NCBI Taxonomy" id="1003091"/>
    <lineage>
        <taxon>Bacteria</taxon>
        <taxon>Pseudomonadati</taxon>
        <taxon>Pseudomonadota</taxon>
        <taxon>Alphaproteobacteria</taxon>
        <taxon>Hyphomicrobiales</taxon>
        <taxon>Methylobacteriaceae</taxon>
        <taxon>Methylobacterium</taxon>
    </lineage>
</organism>
<evidence type="ECO:0000313" key="9">
    <source>
        <dbReference type="EMBL" id="GJE57117.1"/>
    </source>
</evidence>
<keyword evidence="2 7" id="KW-0436">Ligase</keyword>
<dbReference type="Gene3D" id="3.40.1190.10">
    <property type="entry name" value="Mur-like, catalytic domain"/>
    <property type="match status" value="1"/>
</dbReference>
<evidence type="ECO:0000256" key="7">
    <source>
        <dbReference type="PIRNR" id="PIRNR001563"/>
    </source>
</evidence>
<dbReference type="InterPro" id="IPR001645">
    <property type="entry name" value="Folylpolyglutamate_synth"/>
</dbReference>
<keyword evidence="4 7" id="KW-0547">Nucleotide-binding</keyword>
<keyword evidence="10" id="KW-1185">Reference proteome</keyword>
<dbReference type="PANTHER" id="PTHR11136">
    <property type="entry name" value="FOLYLPOLYGLUTAMATE SYNTHASE-RELATED"/>
    <property type="match status" value="1"/>
</dbReference>
<keyword evidence="3" id="KW-0479">Metal-binding</keyword>
<name>A0ABQ4TR54_9HYPH</name>
<dbReference type="InterPro" id="IPR036565">
    <property type="entry name" value="Mur-like_cat_sf"/>
</dbReference>
<dbReference type="InterPro" id="IPR036615">
    <property type="entry name" value="Mur_ligase_C_dom_sf"/>
</dbReference>
<evidence type="ECO:0000256" key="1">
    <source>
        <dbReference type="ARBA" id="ARBA00008276"/>
    </source>
</evidence>
<dbReference type="PANTHER" id="PTHR11136:SF0">
    <property type="entry name" value="DIHYDROFOLATE SYNTHETASE-RELATED"/>
    <property type="match status" value="1"/>
</dbReference>
<evidence type="ECO:0000256" key="5">
    <source>
        <dbReference type="ARBA" id="ARBA00022840"/>
    </source>
</evidence>
<evidence type="ECO:0000256" key="2">
    <source>
        <dbReference type="ARBA" id="ARBA00022598"/>
    </source>
</evidence>
<dbReference type="NCBIfam" id="TIGR01499">
    <property type="entry name" value="folC"/>
    <property type="match status" value="1"/>
</dbReference>
<accession>A0ABQ4TR54</accession>
<keyword evidence="5 7" id="KW-0067">ATP-binding</keyword>
<comment type="similarity">
    <text evidence="1 7">Belongs to the folylpolyglutamate synthase family.</text>
</comment>
<dbReference type="SUPFAM" id="SSF53623">
    <property type="entry name" value="MurD-like peptide ligases, catalytic domain"/>
    <property type="match status" value="1"/>
</dbReference>